<feature type="compositionally biased region" description="Low complexity" evidence="1">
    <location>
        <begin position="41"/>
        <end position="57"/>
    </location>
</feature>
<dbReference type="EMBL" id="VIVK01000002">
    <property type="protein sequence ID" value="TWD75006.1"/>
    <property type="molecule type" value="Genomic_DNA"/>
</dbReference>
<dbReference type="AlphaFoldDB" id="A0A561B7R0"/>
<sequence>MIARVRTEHLRSLAAPAALLLSVLIIVLISFANSPGRHNKAGGSPAAAAPPAKAGTTPAPPAKPVYLTFDDGPEPKYTPQILAILRTFEAKATFFEVGRNVEKHPDLTKRIHADGHSVQNHTWTHADLRLLSWPKFEEQVSDTDRAIQAQTAVTPRCVRPPYGAVNKLVQTRATGLGKKLTLWDVDSRDWTRPGAAAITKRVLAGVKPGTVILFHDGGGDRTQTIAALPTILKTLRARGYSFVAVC</sequence>
<keyword evidence="5" id="KW-1185">Reference proteome</keyword>
<reference evidence="4 5" key="1">
    <citation type="submission" date="2019-06" db="EMBL/GenBank/DDBJ databases">
        <title>Sequencing the genomes of 1000 actinobacteria strains.</title>
        <authorList>
            <person name="Klenk H.-P."/>
        </authorList>
    </citation>
    <scope>NUCLEOTIDE SEQUENCE [LARGE SCALE GENOMIC DNA]</scope>
    <source>
        <strain evidence="4 5">DSM 24683</strain>
    </source>
</reference>
<dbReference type="GO" id="GO:0016810">
    <property type="term" value="F:hydrolase activity, acting on carbon-nitrogen (but not peptide) bonds"/>
    <property type="evidence" value="ECO:0007669"/>
    <property type="project" value="InterPro"/>
</dbReference>
<comment type="caution">
    <text evidence="4">The sequence shown here is derived from an EMBL/GenBank/DDBJ whole genome shotgun (WGS) entry which is preliminary data.</text>
</comment>
<keyword evidence="2" id="KW-0472">Membrane</keyword>
<evidence type="ECO:0000313" key="5">
    <source>
        <dbReference type="Proteomes" id="UP000318380"/>
    </source>
</evidence>
<evidence type="ECO:0000313" key="4">
    <source>
        <dbReference type="EMBL" id="TWD75006.1"/>
    </source>
</evidence>
<dbReference type="PROSITE" id="PS51677">
    <property type="entry name" value="NODB"/>
    <property type="match status" value="1"/>
</dbReference>
<dbReference type="GO" id="GO:0005975">
    <property type="term" value="P:carbohydrate metabolic process"/>
    <property type="evidence" value="ECO:0007669"/>
    <property type="project" value="InterPro"/>
</dbReference>
<evidence type="ECO:0000256" key="1">
    <source>
        <dbReference type="SAM" id="MobiDB-lite"/>
    </source>
</evidence>
<proteinExistence type="predicted"/>
<dbReference type="InterPro" id="IPR002509">
    <property type="entry name" value="NODB_dom"/>
</dbReference>
<gene>
    <name evidence="4" type="ORF">FB561_6441</name>
</gene>
<dbReference type="Gene3D" id="3.20.20.370">
    <property type="entry name" value="Glycoside hydrolase/deacetylase"/>
    <property type="match status" value="1"/>
</dbReference>
<feature type="domain" description="NodB homology" evidence="3">
    <location>
        <begin position="63"/>
        <end position="243"/>
    </location>
</feature>
<evidence type="ECO:0000259" key="3">
    <source>
        <dbReference type="PROSITE" id="PS51677"/>
    </source>
</evidence>
<dbReference type="SUPFAM" id="SSF88713">
    <property type="entry name" value="Glycoside hydrolase/deacetylase"/>
    <property type="match status" value="1"/>
</dbReference>
<dbReference type="RefSeq" id="WP_238335253.1">
    <property type="nucleotide sequence ID" value="NZ_VIVK01000002.1"/>
</dbReference>
<feature type="transmembrane region" description="Helical" evidence="2">
    <location>
        <begin position="12"/>
        <end position="32"/>
    </location>
</feature>
<dbReference type="PANTHER" id="PTHR10587:SF137">
    <property type="entry name" value="4-DEOXY-4-FORMAMIDO-L-ARABINOSE-PHOSPHOUNDECAPRENOL DEFORMYLASE ARND-RELATED"/>
    <property type="match status" value="1"/>
</dbReference>
<feature type="region of interest" description="Disordered" evidence="1">
    <location>
        <begin position="39"/>
        <end position="62"/>
    </location>
</feature>
<keyword evidence="2" id="KW-1133">Transmembrane helix</keyword>
<dbReference type="Proteomes" id="UP000318380">
    <property type="component" value="Unassembled WGS sequence"/>
</dbReference>
<dbReference type="CDD" id="cd10917">
    <property type="entry name" value="CE4_NodB_like_6s_7s"/>
    <property type="match status" value="1"/>
</dbReference>
<evidence type="ECO:0000256" key="2">
    <source>
        <dbReference type="SAM" id="Phobius"/>
    </source>
</evidence>
<dbReference type="Pfam" id="PF01522">
    <property type="entry name" value="Polysacc_deac_1"/>
    <property type="match status" value="1"/>
</dbReference>
<accession>A0A561B7R0</accession>
<dbReference type="PANTHER" id="PTHR10587">
    <property type="entry name" value="GLYCOSYL TRANSFERASE-RELATED"/>
    <property type="match status" value="1"/>
</dbReference>
<protein>
    <submittedName>
        <fullName evidence="4">Peptidoglycan/xylan/chitin deacetylase (PgdA/CDA1 family)</fullName>
    </submittedName>
</protein>
<name>A0A561B7R0_9ACTN</name>
<organism evidence="4 5">
    <name type="scientific">Kribbella amoyensis</name>
    <dbReference type="NCBI Taxonomy" id="996641"/>
    <lineage>
        <taxon>Bacteria</taxon>
        <taxon>Bacillati</taxon>
        <taxon>Actinomycetota</taxon>
        <taxon>Actinomycetes</taxon>
        <taxon>Propionibacteriales</taxon>
        <taxon>Kribbellaceae</taxon>
        <taxon>Kribbella</taxon>
    </lineage>
</organism>
<dbReference type="InterPro" id="IPR050248">
    <property type="entry name" value="Polysacc_deacetylase_ArnD"/>
</dbReference>
<dbReference type="InterPro" id="IPR011330">
    <property type="entry name" value="Glyco_hydro/deAcase_b/a-brl"/>
</dbReference>
<keyword evidence="2" id="KW-0812">Transmembrane</keyword>